<keyword evidence="3" id="KW-1185">Reference proteome</keyword>
<dbReference type="STRING" id="1121449.SAMN02745704_01938"/>
<gene>
    <name evidence="2" type="ORF">SAMN02745704_01938</name>
</gene>
<dbReference type="RefSeq" id="WP_078717495.1">
    <property type="nucleotide sequence ID" value="NZ_FUYC01000008.1"/>
</dbReference>
<dbReference type="EMBL" id="FUYC01000008">
    <property type="protein sequence ID" value="SKA85967.1"/>
    <property type="molecule type" value="Genomic_DNA"/>
</dbReference>
<name>A0A1T4X945_9BACT</name>
<evidence type="ECO:0000313" key="3">
    <source>
        <dbReference type="Proteomes" id="UP000190027"/>
    </source>
</evidence>
<organism evidence="2 3">
    <name type="scientific">Paucidesulfovibrio gracilis DSM 16080</name>
    <dbReference type="NCBI Taxonomy" id="1121449"/>
    <lineage>
        <taxon>Bacteria</taxon>
        <taxon>Pseudomonadati</taxon>
        <taxon>Thermodesulfobacteriota</taxon>
        <taxon>Desulfovibrionia</taxon>
        <taxon>Desulfovibrionales</taxon>
        <taxon>Desulfovibrionaceae</taxon>
        <taxon>Paucidesulfovibrio</taxon>
    </lineage>
</organism>
<protein>
    <submittedName>
        <fullName evidence="2">Uncharacterized protein</fullName>
    </submittedName>
</protein>
<accession>A0A1T4X945</accession>
<dbReference type="Proteomes" id="UP000190027">
    <property type="component" value="Unassembled WGS sequence"/>
</dbReference>
<evidence type="ECO:0000256" key="1">
    <source>
        <dbReference type="SAM" id="MobiDB-lite"/>
    </source>
</evidence>
<feature type="region of interest" description="Disordered" evidence="1">
    <location>
        <begin position="23"/>
        <end position="43"/>
    </location>
</feature>
<evidence type="ECO:0000313" key="2">
    <source>
        <dbReference type="EMBL" id="SKA85967.1"/>
    </source>
</evidence>
<sequence>MNIGTIDRLSLENLAPGKIQEARTGTLHLPGKSAEKAGPEGLDPDGIGLNIEDLDKVHSLNADRVASLIADPFGDE</sequence>
<dbReference type="AlphaFoldDB" id="A0A1T4X945"/>
<reference evidence="2 3" key="1">
    <citation type="submission" date="2017-02" db="EMBL/GenBank/DDBJ databases">
        <authorList>
            <person name="Peterson S.W."/>
        </authorList>
    </citation>
    <scope>NUCLEOTIDE SEQUENCE [LARGE SCALE GENOMIC DNA]</scope>
    <source>
        <strain evidence="2 3">DSM 16080</strain>
    </source>
</reference>
<dbReference type="OrthoDB" id="9909209at2"/>
<proteinExistence type="predicted"/>